<sequence length="346" mass="40140">MMNFDNLFRCFILIQSFVRGWRNPFHLQETFTYRRGKIGVRDECLQLIPAENKQKDNQNYINARFRSPLVNYLPHLVPSQVATAHFQLVLSHDHRFGIDSIPIGICYAGTGDHGFSRRRLFTAVPLINQYPIGSILLENSYYGLRKPPDQSRSSLLYVTNLYIMGEVLVLEILMLLHWCQKMKLTPAILHDFSLGGYMASLAFTKWPDPPSRRFYENKASQTFYDYLRERNQSIDSNKIVLDLIKDMMRLLMDEFTSLHNHSRLIQSNIPNVMFIACTHDGISHMNDVWPGIHIRYIPHGHVSAFLFNQSDLHHAAAKMLQRQEPNVKLKKHLIMSPISVTTPKNS</sequence>
<dbReference type="PANTHER" id="PTHR13617">
    <property type="entry name" value="PROTEIN ABHD18"/>
    <property type="match status" value="1"/>
</dbReference>
<protein>
    <submittedName>
        <fullName evidence="2">Uncharacterized protein</fullName>
    </submittedName>
</protein>
<gene>
    <name evidence="2" type="ORF">JXQ802_LOCUS50714</name>
    <name evidence="1" type="ORF">PYM288_LOCUS34532</name>
</gene>
<accession>A0A816CLY0</accession>
<keyword evidence="3" id="KW-1185">Reference proteome</keyword>
<dbReference type="PANTHER" id="PTHR13617:SF14">
    <property type="entry name" value="PROTEIN ABHD18"/>
    <property type="match status" value="1"/>
</dbReference>
<dbReference type="InterPro" id="IPR019149">
    <property type="entry name" value="ABHD18"/>
</dbReference>
<evidence type="ECO:0000313" key="1">
    <source>
        <dbReference type="EMBL" id="CAF1395066.1"/>
    </source>
</evidence>
<name>A0A816CLY0_9BILA</name>
<dbReference type="AlphaFoldDB" id="A0A816CLY0"/>
<dbReference type="Proteomes" id="UP000663870">
    <property type="component" value="Unassembled WGS sequence"/>
</dbReference>
<comment type="caution">
    <text evidence="2">The sequence shown here is derived from an EMBL/GenBank/DDBJ whole genome shotgun (WGS) entry which is preliminary data.</text>
</comment>
<evidence type="ECO:0000313" key="3">
    <source>
        <dbReference type="Proteomes" id="UP000663870"/>
    </source>
</evidence>
<proteinExistence type="predicted"/>
<dbReference type="Pfam" id="PF09752">
    <property type="entry name" value="ABHD18"/>
    <property type="match status" value="2"/>
</dbReference>
<organism evidence="2 3">
    <name type="scientific">Rotaria sordida</name>
    <dbReference type="NCBI Taxonomy" id="392033"/>
    <lineage>
        <taxon>Eukaryota</taxon>
        <taxon>Metazoa</taxon>
        <taxon>Spiralia</taxon>
        <taxon>Gnathifera</taxon>
        <taxon>Rotifera</taxon>
        <taxon>Eurotatoria</taxon>
        <taxon>Bdelloidea</taxon>
        <taxon>Philodinida</taxon>
        <taxon>Philodinidae</taxon>
        <taxon>Rotaria</taxon>
    </lineage>
</organism>
<dbReference type="EMBL" id="CAJNOL010006805">
    <property type="protein sequence ID" value="CAF1622004.1"/>
    <property type="molecule type" value="Genomic_DNA"/>
</dbReference>
<reference evidence="2" key="1">
    <citation type="submission" date="2021-02" db="EMBL/GenBank/DDBJ databases">
        <authorList>
            <person name="Nowell W R."/>
        </authorList>
    </citation>
    <scope>NUCLEOTIDE SEQUENCE</scope>
</reference>
<evidence type="ECO:0000313" key="2">
    <source>
        <dbReference type="EMBL" id="CAF1622004.1"/>
    </source>
</evidence>
<dbReference type="EMBL" id="CAJNOH010005317">
    <property type="protein sequence ID" value="CAF1395066.1"/>
    <property type="molecule type" value="Genomic_DNA"/>
</dbReference>
<dbReference type="Proteomes" id="UP000663854">
    <property type="component" value="Unassembled WGS sequence"/>
</dbReference>